<dbReference type="GeneID" id="82149538"/>
<organism evidence="1 2">
    <name type="scientific">Duncaniella freteri</name>
    <dbReference type="NCBI Taxonomy" id="2530391"/>
    <lineage>
        <taxon>Bacteria</taxon>
        <taxon>Pseudomonadati</taxon>
        <taxon>Bacteroidota</taxon>
        <taxon>Bacteroidia</taxon>
        <taxon>Bacteroidales</taxon>
        <taxon>Muribaculaceae</taxon>
        <taxon>Duncaniella</taxon>
    </lineage>
</organism>
<proteinExistence type="predicted"/>
<protein>
    <submittedName>
        <fullName evidence="1">Uncharacterized protein</fullName>
    </submittedName>
</protein>
<dbReference type="Proteomes" id="UP000297635">
    <property type="component" value="Unassembled WGS sequence"/>
</dbReference>
<keyword evidence="2" id="KW-1185">Reference proteome</keyword>
<evidence type="ECO:0000313" key="1">
    <source>
        <dbReference type="EMBL" id="TGG40439.1"/>
    </source>
</evidence>
<dbReference type="RefSeq" id="WP_135471452.1">
    <property type="nucleotide sequence ID" value="NZ_CASJDB010000068.1"/>
</dbReference>
<sequence length="194" mass="22241">MNSLSFYLLPIVLLVGFTGNGTVLLDDVSNVDLACNREGLNIDIYGSISNSYEGSLSKCSKIGDTIIELTKSEQEVISQNAQKVKSDIRSEFERLHSDWYDASREDMRVLVSSSMYSRMEVPEFDKLLEMGEEIIPLVLEKMMDRKYFFTQVLYEALMGNKPILMNAVDNDVIRSSQDRAQLLVREWIKLYNKK</sequence>
<name>A0A4Z0V5D1_9BACT</name>
<reference evidence="1 2" key="1">
    <citation type="submission" date="2019-02" db="EMBL/GenBank/DDBJ databases">
        <title>Isolation and identification of novel species under the genus Muribaculum.</title>
        <authorList>
            <person name="Miyake S."/>
            <person name="Ding Y."/>
            <person name="Low A."/>
            <person name="Soh M."/>
            <person name="Seedorf H."/>
        </authorList>
    </citation>
    <scope>NUCLEOTIDE SEQUENCE [LARGE SCALE GENOMIC DNA]</scope>
    <source>
        <strain evidence="1 2">TLL-A3</strain>
    </source>
</reference>
<comment type="caution">
    <text evidence="1">The sequence shown here is derived from an EMBL/GenBank/DDBJ whole genome shotgun (WGS) entry which is preliminary data.</text>
</comment>
<dbReference type="EMBL" id="SJSA01000001">
    <property type="protein sequence ID" value="TGG40439.1"/>
    <property type="molecule type" value="Genomic_DNA"/>
</dbReference>
<accession>A0A4Z0V5D1</accession>
<dbReference type="AlphaFoldDB" id="A0A4Z0V5D1"/>
<evidence type="ECO:0000313" key="2">
    <source>
        <dbReference type="Proteomes" id="UP000297635"/>
    </source>
</evidence>
<gene>
    <name evidence="1" type="ORF">EZ315_07010</name>
</gene>